<feature type="transmembrane region" description="Helical" evidence="1">
    <location>
        <begin position="6"/>
        <end position="24"/>
    </location>
</feature>
<accession>A0A5J4R8R9</accession>
<protein>
    <submittedName>
        <fullName evidence="2">Uncharacterized protein</fullName>
    </submittedName>
</protein>
<dbReference type="AlphaFoldDB" id="A0A5J4R8R9"/>
<gene>
    <name evidence="2" type="ORF">EZS27_021131</name>
</gene>
<reference evidence="2" key="1">
    <citation type="submission" date="2019-03" db="EMBL/GenBank/DDBJ databases">
        <title>Single cell metagenomics reveals metabolic interactions within the superorganism composed of flagellate Streblomastix strix and complex community of Bacteroidetes bacteria on its surface.</title>
        <authorList>
            <person name="Treitli S.C."/>
            <person name="Kolisko M."/>
            <person name="Husnik F."/>
            <person name="Keeling P."/>
            <person name="Hampl V."/>
        </authorList>
    </citation>
    <scope>NUCLEOTIDE SEQUENCE</scope>
    <source>
        <strain evidence="2">STM</strain>
    </source>
</reference>
<evidence type="ECO:0000313" key="2">
    <source>
        <dbReference type="EMBL" id="KAA6330129.1"/>
    </source>
</evidence>
<comment type="caution">
    <text evidence="2">The sequence shown here is derived from an EMBL/GenBank/DDBJ whole genome shotgun (WGS) entry which is preliminary data.</text>
</comment>
<keyword evidence="1" id="KW-0472">Membrane</keyword>
<name>A0A5J4R8R9_9ZZZZ</name>
<evidence type="ECO:0000256" key="1">
    <source>
        <dbReference type="SAM" id="Phobius"/>
    </source>
</evidence>
<organism evidence="2">
    <name type="scientific">termite gut metagenome</name>
    <dbReference type="NCBI Taxonomy" id="433724"/>
    <lineage>
        <taxon>unclassified sequences</taxon>
        <taxon>metagenomes</taxon>
        <taxon>organismal metagenomes</taxon>
    </lineage>
</organism>
<keyword evidence="1" id="KW-1133">Transmembrane helix</keyword>
<proteinExistence type="predicted"/>
<sequence length="230" mass="26986">MTQQWVETGIQIIILIIGLYLALFKSYFHEKGKNLATLEDIKNITKIAEQIKANISLFSNLQLGIFSEERTAIIDSNNKYFQWLNLLLDSSLNNIDTYDNKELQKYLSVTSSCYQDFLNSETRFNLFVDNNDLSSVMNELKIETLKLISPHFSHYSINMQKNNNDIEHVKMTITSAAQKGKYSLLFDEREKIHSRFCKQIINNYKQLIPLIKKFQKLSREHIYKLIKDTK</sequence>
<dbReference type="EMBL" id="SNRY01001545">
    <property type="protein sequence ID" value="KAA6330129.1"/>
    <property type="molecule type" value="Genomic_DNA"/>
</dbReference>
<keyword evidence="1" id="KW-0812">Transmembrane</keyword>